<dbReference type="InterPro" id="IPR027417">
    <property type="entry name" value="P-loop_NTPase"/>
</dbReference>
<comment type="similarity">
    <text evidence="1 4">Belongs to the GTR/RAG GTP-binding protein family.</text>
</comment>
<evidence type="ECO:0000256" key="5">
    <source>
        <dbReference type="SAM" id="MobiDB-lite"/>
    </source>
</evidence>
<name>A0A9P4QJK6_9PEZI</name>
<dbReference type="EMBL" id="MU003765">
    <property type="protein sequence ID" value="KAF2726109.1"/>
    <property type="molecule type" value="Genomic_DNA"/>
</dbReference>
<dbReference type="GO" id="GO:0005634">
    <property type="term" value="C:nucleus"/>
    <property type="evidence" value="ECO:0007669"/>
    <property type="project" value="TreeGrafter"/>
</dbReference>
<accession>A0A9P4QJK6</accession>
<dbReference type="Pfam" id="PF04670">
    <property type="entry name" value="Gtr1_RagA"/>
    <property type="match status" value="1"/>
</dbReference>
<evidence type="ECO:0000256" key="1">
    <source>
        <dbReference type="ARBA" id="ARBA00007756"/>
    </source>
</evidence>
<dbReference type="GO" id="GO:0003924">
    <property type="term" value="F:GTPase activity"/>
    <property type="evidence" value="ECO:0007669"/>
    <property type="project" value="UniProtKB-UniRule"/>
</dbReference>
<comment type="caution">
    <text evidence="6">The sequence shown here is derived from an EMBL/GenBank/DDBJ whole genome shotgun (WGS) entry which is preliminary data.</text>
</comment>
<sequence length="415" mass="46768">MHTLFSDNILTPSPETLRNQTNPFELVFNTIPQSHTSIGSSTATTASRNSPTQQQYLTQFYQNLRTENGDPPGTEGHHLGLPPALQPSQPVSYAKKKSTPKLAILGPRKVGKSSIHNVIFQKLPAAESLFLDPTNRTQTSHVQLFTNFEIVEVPAHFDVTTPDFDHRSIFLGVGSCIWVIDVQDEYLADIGSLVETAVFLAQRYPRVNLDVFIHKTDGLSEEYKQDTFRDIRQRVSDELSDVGYGDRPISYYQTSIFDHSVNEAMSKVIQKLLPQLPYLESLLNRLCSTCKIQKAYLFDTHSKIYIATDTSPTFLKDFEVCSDWIDVIVDIKEIYRDHSKDTSKKEMAEGAEPSMGEALITMDKTGDNYLYAKEINDYLSLVCLMGKGSKADMRPLVDYNAMILQEALLEIFGKS</sequence>
<proteinExistence type="inferred from homology"/>
<organism evidence="6 7">
    <name type="scientific">Polychaeton citri CBS 116435</name>
    <dbReference type="NCBI Taxonomy" id="1314669"/>
    <lineage>
        <taxon>Eukaryota</taxon>
        <taxon>Fungi</taxon>
        <taxon>Dikarya</taxon>
        <taxon>Ascomycota</taxon>
        <taxon>Pezizomycotina</taxon>
        <taxon>Dothideomycetes</taxon>
        <taxon>Dothideomycetidae</taxon>
        <taxon>Capnodiales</taxon>
        <taxon>Capnodiaceae</taxon>
        <taxon>Polychaeton</taxon>
    </lineage>
</organism>
<evidence type="ECO:0000313" key="6">
    <source>
        <dbReference type="EMBL" id="KAF2726109.1"/>
    </source>
</evidence>
<evidence type="ECO:0000256" key="2">
    <source>
        <dbReference type="ARBA" id="ARBA00022741"/>
    </source>
</evidence>
<dbReference type="AlphaFoldDB" id="A0A9P4QJK6"/>
<dbReference type="PANTHER" id="PTHR11259:SF2">
    <property type="entry name" value="GH16429P"/>
    <property type="match status" value="1"/>
</dbReference>
<comment type="function">
    <text evidence="4">GTPase involved in activation of the TORC1 signaling pathway, which promotes growth and represses autophagy in nutrient-rich conditions.</text>
</comment>
<keyword evidence="3 4" id="KW-0342">GTP-binding</keyword>
<feature type="region of interest" description="Disordered" evidence="5">
    <location>
        <begin position="64"/>
        <end position="91"/>
    </location>
</feature>
<dbReference type="InterPro" id="IPR006762">
    <property type="entry name" value="Gtr1_RagA"/>
</dbReference>
<keyword evidence="7" id="KW-1185">Reference proteome</keyword>
<dbReference type="GO" id="GO:0005525">
    <property type="term" value="F:GTP binding"/>
    <property type="evidence" value="ECO:0007669"/>
    <property type="project" value="UniProtKB-UniRule"/>
</dbReference>
<gene>
    <name evidence="6" type="ORF">K431DRAFT_1904</name>
</gene>
<dbReference type="OrthoDB" id="26136at2759"/>
<comment type="subunit">
    <text evidence="4">Component of the GSE complex.</text>
</comment>
<dbReference type="Gene3D" id="3.40.50.300">
    <property type="entry name" value="P-loop containing nucleotide triphosphate hydrolases"/>
    <property type="match status" value="1"/>
</dbReference>
<dbReference type="GO" id="GO:1990131">
    <property type="term" value="C:Gtr1-Gtr2 GTPase complex"/>
    <property type="evidence" value="ECO:0007669"/>
    <property type="project" value="UniProtKB-UniRule"/>
</dbReference>
<dbReference type="PANTHER" id="PTHR11259">
    <property type="entry name" value="RAS-RELATED GTP BINDING RAG/GTR YEAST"/>
    <property type="match status" value="1"/>
</dbReference>
<dbReference type="Gene3D" id="3.30.450.190">
    <property type="match status" value="1"/>
</dbReference>
<dbReference type="GO" id="GO:1904263">
    <property type="term" value="P:positive regulation of TORC1 signaling"/>
    <property type="evidence" value="ECO:0007669"/>
    <property type="project" value="TreeGrafter"/>
</dbReference>
<evidence type="ECO:0000313" key="7">
    <source>
        <dbReference type="Proteomes" id="UP000799441"/>
    </source>
</evidence>
<reference evidence="6" key="1">
    <citation type="journal article" date="2020" name="Stud. Mycol.">
        <title>101 Dothideomycetes genomes: a test case for predicting lifestyles and emergence of pathogens.</title>
        <authorList>
            <person name="Haridas S."/>
            <person name="Albert R."/>
            <person name="Binder M."/>
            <person name="Bloem J."/>
            <person name="Labutti K."/>
            <person name="Salamov A."/>
            <person name="Andreopoulos B."/>
            <person name="Baker S."/>
            <person name="Barry K."/>
            <person name="Bills G."/>
            <person name="Bluhm B."/>
            <person name="Cannon C."/>
            <person name="Castanera R."/>
            <person name="Culley D."/>
            <person name="Daum C."/>
            <person name="Ezra D."/>
            <person name="Gonzalez J."/>
            <person name="Henrissat B."/>
            <person name="Kuo A."/>
            <person name="Liang C."/>
            <person name="Lipzen A."/>
            <person name="Lutzoni F."/>
            <person name="Magnuson J."/>
            <person name="Mondo S."/>
            <person name="Nolan M."/>
            <person name="Ohm R."/>
            <person name="Pangilinan J."/>
            <person name="Park H.-J."/>
            <person name="Ramirez L."/>
            <person name="Alfaro M."/>
            <person name="Sun H."/>
            <person name="Tritt A."/>
            <person name="Yoshinaga Y."/>
            <person name="Zwiers L.-H."/>
            <person name="Turgeon B."/>
            <person name="Goodwin S."/>
            <person name="Spatafora J."/>
            <person name="Crous P."/>
            <person name="Grigoriev I."/>
        </authorList>
    </citation>
    <scope>NUCLEOTIDE SEQUENCE</scope>
    <source>
        <strain evidence="6">CBS 116435</strain>
    </source>
</reference>
<dbReference type="GO" id="GO:0000329">
    <property type="term" value="C:fungal-type vacuole membrane"/>
    <property type="evidence" value="ECO:0007669"/>
    <property type="project" value="TreeGrafter"/>
</dbReference>
<evidence type="ECO:0000256" key="3">
    <source>
        <dbReference type="ARBA" id="ARBA00023134"/>
    </source>
</evidence>
<dbReference type="GO" id="GO:0009267">
    <property type="term" value="P:cellular response to starvation"/>
    <property type="evidence" value="ECO:0007669"/>
    <property type="project" value="TreeGrafter"/>
</dbReference>
<protein>
    <recommendedName>
        <fullName evidence="4">GTP-binding protein</fullName>
    </recommendedName>
</protein>
<dbReference type="GO" id="GO:0010507">
    <property type="term" value="P:negative regulation of autophagy"/>
    <property type="evidence" value="ECO:0007669"/>
    <property type="project" value="TreeGrafter"/>
</dbReference>
<dbReference type="Proteomes" id="UP000799441">
    <property type="component" value="Unassembled WGS sequence"/>
</dbReference>
<dbReference type="SUPFAM" id="SSF52540">
    <property type="entry name" value="P-loop containing nucleoside triphosphate hydrolases"/>
    <property type="match status" value="1"/>
</dbReference>
<evidence type="ECO:0000256" key="4">
    <source>
        <dbReference type="RuleBase" id="RU367014"/>
    </source>
</evidence>
<keyword evidence="2 4" id="KW-0547">Nucleotide-binding</keyword>